<evidence type="ECO:0000256" key="1">
    <source>
        <dbReference type="PIRSR" id="PIRSR007531-1"/>
    </source>
</evidence>
<dbReference type="GO" id="GO:0005524">
    <property type="term" value="F:ATP binding"/>
    <property type="evidence" value="ECO:0007669"/>
    <property type="project" value="InterPro"/>
</dbReference>
<evidence type="ECO:0000256" key="2">
    <source>
        <dbReference type="PIRSR" id="PIRSR007531-2"/>
    </source>
</evidence>
<dbReference type="AlphaFoldDB" id="A0A1H7RLI9"/>
<name>A0A1H7RLI9_9HYPH</name>
<dbReference type="Pfam" id="PF07931">
    <property type="entry name" value="CPT"/>
    <property type="match status" value="1"/>
</dbReference>
<dbReference type="PIRSF" id="PIRSF007531">
    <property type="entry name" value="CPT"/>
    <property type="match status" value="1"/>
</dbReference>
<dbReference type="OrthoDB" id="67453at2"/>
<proteinExistence type="predicted"/>
<dbReference type="STRING" id="1036779.SAMN04515666_104421"/>
<keyword evidence="4" id="KW-1185">Reference proteome</keyword>
<evidence type="ECO:0000313" key="4">
    <source>
        <dbReference type="Proteomes" id="UP000199664"/>
    </source>
</evidence>
<evidence type="ECO:0000313" key="3">
    <source>
        <dbReference type="EMBL" id="SEL60257.1"/>
    </source>
</evidence>
<dbReference type="EMBL" id="FOAN01000004">
    <property type="protein sequence ID" value="SEL60257.1"/>
    <property type="molecule type" value="Genomic_DNA"/>
</dbReference>
<dbReference type="Proteomes" id="UP000199664">
    <property type="component" value="Unassembled WGS sequence"/>
</dbReference>
<dbReference type="InterPro" id="IPR027417">
    <property type="entry name" value="P-loop_NTPase"/>
</dbReference>
<feature type="binding site" evidence="2">
    <location>
        <begin position="16"/>
        <end position="23"/>
    </location>
    <ligand>
        <name>ATP</name>
        <dbReference type="ChEBI" id="CHEBI:30616"/>
    </ligand>
</feature>
<dbReference type="Gene3D" id="3.40.50.300">
    <property type="entry name" value="P-loop containing nucleotide triphosphate hydrolases"/>
    <property type="match status" value="1"/>
</dbReference>
<protein>
    <submittedName>
        <fullName evidence="3">Chloramphenicol 3-O phosphotransferase</fullName>
    </submittedName>
</protein>
<dbReference type="SUPFAM" id="SSF52540">
    <property type="entry name" value="P-loop containing nucleoside triphosphate hydrolases"/>
    <property type="match status" value="1"/>
</dbReference>
<dbReference type="GO" id="GO:0016740">
    <property type="term" value="F:transferase activity"/>
    <property type="evidence" value="ECO:0007669"/>
    <property type="project" value="UniProtKB-KW"/>
</dbReference>
<reference evidence="4" key="1">
    <citation type="submission" date="2016-10" db="EMBL/GenBank/DDBJ databases">
        <authorList>
            <person name="Varghese N."/>
            <person name="Submissions S."/>
        </authorList>
    </citation>
    <scope>NUCLEOTIDE SEQUENCE [LARGE SCALE GENOMIC DNA]</scope>
    <source>
        <strain evidence="4">LMG 26383,CCUG 61248,R- 45681</strain>
    </source>
</reference>
<dbReference type="RefSeq" id="WP_091835608.1">
    <property type="nucleotide sequence ID" value="NZ_FOAN01000004.1"/>
</dbReference>
<accession>A0A1H7RLI9</accession>
<dbReference type="InterPro" id="IPR012853">
    <property type="entry name" value="CPT"/>
</dbReference>
<gene>
    <name evidence="3" type="ORF">SAMN04515666_104421</name>
</gene>
<sequence>MPDTPRPSGRIILLNGASSSGKSSLARAVQARIEEPFWHISIDHLRDSGVLPTARIRSGEFQWTAMRDAFFEGFEQSLLAYVRCGNNLIVEHIMESRAWLLRLAGLLAGQDVFFVGLHCDLGELERREAARGDRRIGDARRDFHQVHSYCRYDAELDSAVAPEANADRLIAAWRSRATPSAFQRLLAEAGPAA</sequence>
<feature type="active site" evidence="1">
    <location>
        <position position="43"/>
    </location>
</feature>
<organism evidence="3 4">
    <name type="scientific">Bosea lupini</name>
    <dbReference type="NCBI Taxonomy" id="1036779"/>
    <lineage>
        <taxon>Bacteria</taxon>
        <taxon>Pseudomonadati</taxon>
        <taxon>Pseudomonadota</taxon>
        <taxon>Alphaproteobacteria</taxon>
        <taxon>Hyphomicrobiales</taxon>
        <taxon>Boseaceae</taxon>
        <taxon>Bosea</taxon>
    </lineage>
</organism>
<keyword evidence="3" id="KW-0808">Transferase</keyword>